<reference evidence="9" key="1">
    <citation type="journal article" date="2016" name="Ticks Tick Borne Dis.">
        <title>De novo assembly and annotation of the salivary gland transcriptome of Rhipicephalus appendiculatus male and female ticks during blood feeding.</title>
        <authorList>
            <person name="de Castro M.H."/>
            <person name="de Klerk D."/>
            <person name="Pienaar R."/>
            <person name="Latif A.A."/>
            <person name="Rees D.J."/>
            <person name="Mans B.J."/>
        </authorList>
    </citation>
    <scope>NUCLEOTIDE SEQUENCE</scope>
    <source>
        <tissue evidence="9">Salivary glands</tissue>
    </source>
</reference>
<dbReference type="PANTHER" id="PTHR12059:SF5">
    <property type="entry name" value="LARGE RIBOSOMAL SUBUNIT PROTEIN UL23M"/>
    <property type="match status" value="1"/>
</dbReference>
<name>A0A131Z5S9_RHIAP</name>
<evidence type="ECO:0000313" key="9">
    <source>
        <dbReference type="EMBL" id="JAP86734.1"/>
    </source>
</evidence>
<dbReference type="Gene3D" id="3.30.70.330">
    <property type="match status" value="1"/>
</dbReference>
<dbReference type="PANTHER" id="PTHR12059">
    <property type="entry name" value="RIBOSOMAL PROTEIN L23-RELATED"/>
    <property type="match status" value="1"/>
</dbReference>
<comment type="subunit">
    <text evidence="6">Component of the mitochondrial ribosome large subunit (39S) which comprises a 16S rRNA and about 50 distinct proteins.</text>
</comment>
<dbReference type="EMBL" id="GEDV01001823">
    <property type="protein sequence ID" value="JAP86734.1"/>
    <property type="molecule type" value="Transcribed_RNA"/>
</dbReference>
<evidence type="ECO:0000256" key="6">
    <source>
        <dbReference type="ARBA" id="ARBA00038782"/>
    </source>
</evidence>
<evidence type="ECO:0000256" key="7">
    <source>
        <dbReference type="ARBA" id="ARBA00039977"/>
    </source>
</evidence>
<organism evidence="9">
    <name type="scientific">Rhipicephalus appendiculatus</name>
    <name type="common">Brown ear tick</name>
    <dbReference type="NCBI Taxonomy" id="34631"/>
    <lineage>
        <taxon>Eukaryota</taxon>
        <taxon>Metazoa</taxon>
        <taxon>Ecdysozoa</taxon>
        <taxon>Arthropoda</taxon>
        <taxon>Chelicerata</taxon>
        <taxon>Arachnida</taxon>
        <taxon>Acari</taxon>
        <taxon>Parasitiformes</taxon>
        <taxon>Ixodida</taxon>
        <taxon>Ixodoidea</taxon>
        <taxon>Ixodidae</taxon>
        <taxon>Rhipicephalinae</taxon>
        <taxon>Rhipicephalus</taxon>
        <taxon>Rhipicephalus</taxon>
    </lineage>
</organism>
<evidence type="ECO:0000256" key="4">
    <source>
        <dbReference type="ARBA" id="ARBA00023128"/>
    </source>
</evidence>
<keyword evidence="3 9" id="KW-0689">Ribosomal protein</keyword>
<proteinExistence type="inferred from homology"/>
<evidence type="ECO:0000256" key="5">
    <source>
        <dbReference type="ARBA" id="ARBA00023274"/>
    </source>
</evidence>
<comment type="similarity">
    <text evidence="2">Belongs to the universal ribosomal protein uL23 family.</text>
</comment>
<comment type="subcellular location">
    <subcellularLocation>
        <location evidence="1">Mitochondrion</location>
    </subcellularLocation>
</comment>
<dbReference type="FunFam" id="3.30.70.330:FF:000284">
    <property type="entry name" value="39S ribosomal protein L23, mitochondrial"/>
    <property type="match status" value="1"/>
</dbReference>
<accession>A0A131Z5S9</accession>
<dbReference type="InterPro" id="IPR012677">
    <property type="entry name" value="Nucleotide-bd_a/b_plait_sf"/>
</dbReference>
<dbReference type="InterPro" id="IPR012678">
    <property type="entry name" value="Ribosomal_uL23/eL15/eS24_sf"/>
</dbReference>
<dbReference type="GO" id="GO:0032543">
    <property type="term" value="P:mitochondrial translation"/>
    <property type="evidence" value="ECO:0007669"/>
    <property type="project" value="TreeGrafter"/>
</dbReference>
<keyword evidence="4" id="KW-0496">Mitochondrion</keyword>
<dbReference type="InterPro" id="IPR013025">
    <property type="entry name" value="Ribosomal_uL23-like"/>
</dbReference>
<dbReference type="SUPFAM" id="SSF54189">
    <property type="entry name" value="Ribosomal proteins S24e, L23 and L15e"/>
    <property type="match status" value="1"/>
</dbReference>
<dbReference type="AlphaFoldDB" id="A0A131Z5S9"/>
<evidence type="ECO:0000256" key="2">
    <source>
        <dbReference type="ARBA" id="ARBA00006700"/>
    </source>
</evidence>
<sequence length="160" mass="18685">MGRLLRSKMSSRIYPLYVKGNPQLRVFLPNFWMKLVKHDKPLPPNEVKFIVSIQMTKYDVKNYLEKIYNVPVADVRTAVMQGKIRRAEGKGYLVKDDDYRVAFVTLPKGEAFTFPDLFSKPANVEKEKAITKQMEEAEKLQKLQIRKDPHREGLPNWFGI</sequence>
<evidence type="ECO:0000256" key="3">
    <source>
        <dbReference type="ARBA" id="ARBA00022980"/>
    </source>
</evidence>
<dbReference type="Pfam" id="PF00276">
    <property type="entry name" value="Ribosomal_L23"/>
    <property type="match status" value="1"/>
</dbReference>
<protein>
    <recommendedName>
        <fullName evidence="7">Large ribosomal subunit protein uL23m</fullName>
    </recommendedName>
    <alternativeName>
        <fullName evidence="8">39S ribosomal protein L23, mitochondrial</fullName>
    </alternativeName>
</protein>
<dbReference type="GO" id="GO:0003735">
    <property type="term" value="F:structural constituent of ribosome"/>
    <property type="evidence" value="ECO:0007669"/>
    <property type="project" value="InterPro"/>
</dbReference>
<keyword evidence="5" id="KW-0687">Ribonucleoprotein</keyword>
<evidence type="ECO:0000256" key="8">
    <source>
        <dbReference type="ARBA" id="ARBA00041375"/>
    </source>
</evidence>
<evidence type="ECO:0000256" key="1">
    <source>
        <dbReference type="ARBA" id="ARBA00004173"/>
    </source>
</evidence>
<dbReference type="GO" id="GO:0005762">
    <property type="term" value="C:mitochondrial large ribosomal subunit"/>
    <property type="evidence" value="ECO:0007669"/>
    <property type="project" value="TreeGrafter"/>
</dbReference>